<feature type="domain" description="ABC transporter" evidence="5">
    <location>
        <begin position="261"/>
        <end position="512"/>
    </location>
</feature>
<dbReference type="PANTHER" id="PTHR43790">
    <property type="entry name" value="CARBOHYDRATE TRANSPORT ATP-BINDING PROTEIN MG119-RELATED"/>
    <property type="match status" value="1"/>
</dbReference>
<dbReference type="PROSITE" id="PS50893">
    <property type="entry name" value="ABC_TRANSPORTER_2"/>
    <property type="match status" value="2"/>
</dbReference>
<dbReference type="RefSeq" id="WP_181813252.1">
    <property type="nucleotide sequence ID" value="NZ_QQZY01000001.1"/>
</dbReference>
<evidence type="ECO:0000256" key="1">
    <source>
        <dbReference type="ARBA" id="ARBA00022448"/>
    </source>
</evidence>
<evidence type="ECO:0000313" key="6">
    <source>
        <dbReference type="EMBL" id="RDI75661.1"/>
    </source>
</evidence>
<keyword evidence="1" id="KW-0813">Transport</keyword>
<proteinExistence type="predicted"/>
<reference evidence="6 7" key="1">
    <citation type="submission" date="2018-07" db="EMBL/GenBank/DDBJ databases">
        <title>High-quality-draft genome sequence of Gaiella occulta.</title>
        <authorList>
            <person name="Severino R."/>
            <person name="Froufe H.J.C."/>
            <person name="Rainey F.A."/>
            <person name="Barroso C."/>
            <person name="Albuquerque L."/>
            <person name="Lobo-Da-Cunha A."/>
            <person name="Da Costa M.S."/>
            <person name="Egas C."/>
        </authorList>
    </citation>
    <scope>NUCLEOTIDE SEQUENCE [LARGE SCALE GENOMIC DNA]</scope>
    <source>
        <strain evidence="6 7">F2-233</strain>
    </source>
</reference>
<sequence>MEEEVAPPRLELRNLSKSFGGTQALCGVGLSLLPGEVHGLLGENGSGKSTLIKVLAGFHDPDEGELLIDGEPVRLPLAPGQFRELGLSFVHQDLGLIESLSVLENLRVAELASSRSRFGISWRRERRRARETFERYGLRIDPTASVAELKPVERALLAIVRAIEEIRSVGAGQGVLVLDEPTVFLPREGIEVLFSLVRDAATAGASILFVSHDLDEVREITDRVTVLRDGALVGTVGTRETSETTFVEMIIGCQLAKLGDVEHADMTERRVGVSVEGLSGSTVNDVSFQMHEGEIVGLTGLIGSGFEEVPYLLYGARPARAGRLVLRGDETDLTRLKPTAATRSGIALIPADRKTDGSVGSLPVVENLALTVLDRYFNGVSLELRRMRRETRSLMQEFDVRPNDPSLPYGALSGGNQQKALLAKWFQTEPRLLLLDEPTQGVDVGARQQIFGLIRTAVEERGMHVLCASSDYEQLSLLCDRVIVFGRGRIWRELVGDDVTKERIIEQSYAAMAAEVAGVVA</sequence>
<keyword evidence="7" id="KW-1185">Reference proteome</keyword>
<dbReference type="Proteomes" id="UP000254134">
    <property type="component" value="Unassembled WGS sequence"/>
</dbReference>
<evidence type="ECO:0000313" key="7">
    <source>
        <dbReference type="Proteomes" id="UP000254134"/>
    </source>
</evidence>
<dbReference type="InterPro" id="IPR017871">
    <property type="entry name" value="ABC_transporter-like_CS"/>
</dbReference>
<accession>A0A7M2Z060</accession>
<evidence type="ECO:0000259" key="5">
    <source>
        <dbReference type="PROSITE" id="PS50893"/>
    </source>
</evidence>
<evidence type="ECO:0000256" key="4">
    <source>
        <dbReference type="ARBA" id="ARBA00022840"/>
    </source>
</evidence>
<organism evidence="6 7">
    <name type="scientific">Gaiella occulta</name>
    <dbReference type="NCBI Taxonomy" id="1002870"/>
    <lineage>
        <taxon>Bacteria</taxon>
        <taxon>Bacillati</taxon>
        <taxon>Actinomycetota</taxon>
        <taxon>Thermoleophilia</taxon>
        <taxon>Gaiellales</taxon>
        <taxon>Gaiellaceae</taxon>
        <taxon>Gaiella</taxon>
    </lineage>
</organism>
<dbReference type="InterPro" id="IPR027417">
    <property type="entry name" value="P-loop_NTPase"/>
</dbReference>
<dbReference type="InterPro" id="IPR003439">
    <property type="entry name" value="ABC_transporter-like_ATP-bd"/>
</dbReference>
<dbReference type="AlphaFoldDB" id="A0A7M2Z060"/>
<keyword evidence="4" id="KW-0067">ATP-binding</keyword>
<dbReference type="InterPro" id="IPR050107">
    <property type="entry name" value="ABC_carbohydrate_import_ATPase"/>
</dbReference>
<dbReference type="PROSITE" id="PS00211">
    <property type="entry name" value="ABC_TRANSPORTER_1"/>
    <property type="match status" value="1"/>
</dbReference>
<dbReference type="PANTHER" id="PTHR43790:SF9">
    <property type="entry name" value="GALACTOFURANOSE TRANSPORTER ATP-BINDING PROTEIN YTFR"/>
    <property type="match status" value="1"/>
</dbReference>
<reference evidence="7" key="2">
    <citation type="journal article" date="2019" name="MicrobiologyOpen">
        <title>High-quality draft genome sequence of Gaiella occulta isolated from a 150 meter deep mineral water borehole and comparison with the genome sequences of other deep-branching lineages of the phylum Actinobacteria.</title>
        <authorList>
            <person name="Severino R."/>
            <person name="Froufe H.J.C."/>
            <person name="Barroso C."/>
            <person name="Albuquerque L."/>
            <person name="Lobo-da-Cunha A."/>
            <person name="da Costa M.S."/>
            <person name="Egas C."/>
        </authorList>
    </citation>
    <scope>NUCLEOTIDE SEQUENCE [LARGE SCALE GENOMIC DNA]</scope>
    <source>
        <strain evidence="7">F2-233</strain>
    </source>
</reference>
<keyword evidence="2" id="KW-0677">Repeat</keyword>
<keyword evidence="3" id="KW-0547">Nucleotide-binding</keyword>
<dbReference type="Pfam" id="PF00005">
    <property type="entry name" value="ABC_tran"/>
    <property type="match status" value="2"/>
</dbReference>
<dbReference type="Gene3D" id="3.40.50.300">
    <property type="entry name" value="P-loop containing nucleotide triphosphate hydrolases"/>
    <property type="match status" value="2"/>
</dbReference>
<keyword evidence="6" id="KW-0762">Sugar transport</keyword>
<comment type="caution">
    <text evidence="6">The sequence shown here is derived from an EMBL/GenBank/DDBJ whole genome shotgun (WGS) entry which is preliminary data.</text>
</comment>
<dbReference type="GO" id="GO:0005524">
    <property type="term" value="F:ATP binding"/>
    <property type="evidence" value="ECO:0007669"/>
    <property type="project" value="UniProtKB-KW"/>
</dbReference>
<dbReference type="GO" id="GO:0016887">
    <property type="term" value="F:ATP hydrolysis activity"/>
    <property type="evidence" value="ECO:0007669"/>
    <property type="project" value="InterPro"/>
</dbReference>
<name>A0A7M2Z060_9ACTN</name>
<dbReference type="SUPFAM" id="SSF52540">
    <property type="entry name" value="P-loop containing nucleoside triphosphate hydrolases"/>
    <property type="match status" value="2"/>
</dbReference>
<gene>
    <name evidence="6" type="ORF">Gocc_0080</name>
</gene>
<dbReference type="CDD" id="cd03216">
    <property type="entry name" value="ABC_Carb_Monos_I"/>
    <property type="match status" value="1"/>
</dbReference>
<evidence type="ECO:0000256" key="2">
    <source>
        <dbReference type="ARBA" id="ARBA00022737"/>
    </source>
</evidence>
<feature type="domain" description="ABC transporter" evidence="5">
    <location>
        <begin position="10"/>
        <end position="254"/>
    </location>
</feature>
<protein>
    <submittedName>
        <fullName evidence="6">ABC-type sugar transport system ATPase component</fullName>
    </submittedName>
</protein>
<dbReference type="InterPro" id="IPR003593">
    <property type="entry name" value="AAA+_ATPase"/>
</dbReference>
<dbReference type="EMBL" id="QQZY01000001">
    <property type="protein sequence ID" value="RDI75661.1"/>
    <property type="molecule type" value="Genomic_DNA"/>
</dbReference>
<evidence type="ECO:0000256" key="3">
    <source>
        <dbReference type="ARBA" id="ARBA00022741"/>
    </source>
</evidence>
<dbReference type="SMART" id="SM00382">
    <property type="entry name" value="AAA"/>
    <property type="match status" value="2"/>
</dbReference>
<dbReference type="CDD" id="cd03215">
    <property type="entry name" value="ABC_Carb_Monos_II"/>
    <property type="match status" value="1"/>
</dbReference>